<dbReference type="OrthoDB" id="3594278at2"/>
<dbReference type="InterPro" id="IPR029063">
    <property type="entry name" value="SAM-dependent_MTases_sf"/>
</dbReference>
<evidence type="ECO:0000313" key="3">
    <source>
        <dbReference type="Proteomes" id="UP000233750"/>
    </source>
</evidence>
<dbReference type="GO" id="GO:0032259">
    <property type="term" value="P:methylation"/>
    <property type="evidence" value="ECO:0007669"/>
    <property type="project" value="UniProtKB-KW"/>
</dbReference>
<dbReference type="EMBL" id="PJMY01000003">
    <property type="protein sequence ID" value="PKV92496.1"/>
    <property type="molecule type" value="Genomic_DNA"/>
</dbReference>
<evidence type="ECO:0000313" key="4">
    <source>
        <dbReference type="Proteomes" id="UP000550260"/>
    </source>
</evidence>
<dbReference type="RefSeq" id="WP_101436313.1">
    <property type="nucleotide sequence ID" value="NZ_JACJHR010000110.1"/>
</dbReference>
<dbReference type="EMBL" id="JACJHR010000110">
    <property type="protein sequence ID" value="MBB2505565.1"/>
    <property type="molecule type" value="Genomic_DNA"/>
</dbReference>
<accession>A0A2N3WF25</accession>
<gene>
    <name evidence="2" type="ORF">ATK30_3301</name>
    <name evidence="1" type="ORF">H5411_41405</name>
</gene>
<dbReference type="GO" id="GO:0008168">
    <property type="term" value="F:methyltransferase activity"/>
    <property type="evidence" value="ECO:0007669"/>
    <property type="project" value="UniProtKB-KW"/>
</dbReference>
<comment type="caution">
    <text evidence="2">The sequence shown here is derived from an EMBL/GenBank/DDBJ whole genome shotgun (WGS) entry which is preliminary data.</text>
</comment>
<accession>A0A8E1W8T0</accession>
<reference evidence="2 3" key="1">
    <citation type="submission" date="2017-12" db="EMBL/GenBank/DDBJ databases">
        <title>Sequencing the genomes of 1000 Actinobacteria strains.</title>
        <authorList>
            <person name="Klenk H.-P."/>
        </authorList>
    </citation>
    <scope>NUCLEOTIDE SEQUENCE [LARGE SCALE GENOMIC DNA]</scope>
    <source>
        <strain evidence="2 3">DSM 45165</strain>
    </source>
</reference>
<keyword evidence="2" id="KW-0489">Methyltransferase</keyword>
<dbReference type="Pfam" id="PF04672">
    <property type="entry name" value="Methyltransf_19"/>
    <property type="match status" value="1"/>
</dbReference>
<dbReference type="AlphaFoldDB" id="A0A2N3WF25"/>
<dbReference type="Proteomes" id="UP000550260">
    <property type="component" value="Unassembled WGS sequence"/>
</dbReference>
<dbReference type="Gene3D" id="3.40.50.150">
    <property type="entry name" value="Vaccinia Virus protein VP39"/>
    <property type="match status" value="1"/>
</dbReference>
<reference evidence="1 4" key="2">
    <citation type="submission" date="2020-08" db="EMBL/GenBank/DDBJ databases">
        <title>Amycolatopsis echigonensis JCM 21831.</title>
        <authorList>
            <person name="Tedsree N."/>
            <person name="Kuncharoen N."/>
            <person name="Likhitwitayawuid K."/>
            <person name="Tanasupawat S."/>
        </authorList>
    </citation>
    <scope>NUCLEOTIDE SEQUENCE [LARGE SCALE GENOMIC DNA]</scope>
    <source>
        <strain evidence="1 4">JCM 21831</strain>
    </source>
</reference>
<keyword evidence="2" id="KW-0808">Transferase</keyword>
<name>A0A2N3WF25_9PSEU</name>
<sequence>MSVTISPMPEERGRYWNGLCSHPHGGCGATFTWPHNRIRQQRHWGELPRLCLCYPHISRVENAIVANGDRAWLLDHKVAEEMKRIAPYAKTALRMRRAFTSRVIEYALDEGITQFVELGSGHVHTSAAHAAVIGADAEQDPTIVLVDHDPLVLAHGRGDFEDDPRARHRSNMVRGNLFAVGTMLTHLSTKGLLDLTQRVCVLAVDLLHFAEPGIDGRSVPRRLAQRLHPGSLVAITHLTDEPLLAPANPGDLVALRAVTARWCRAHQRCVPPHPQPCSVDEFARLFTDLDLLDPGITTTRRWPEPEETRHPRAPYTLAAVGRVPERRADVSRTGAP</sequence>
<evidence type="ECO:0000313" key="1">
    <source>
        <dbReference type="EMBL" id="MBB2505565.1"/>
    </source>
</evidence>
<protein>
    <submittedName>
        <fullName evidence="2">S-adenosyl methyltransferase</fullName>
    </submittedName>
    <submittedName>
        <fullName evidence="1">SAM-dependent methyltransferase</fullName>
    </submittedName>
</protein>
<dbReference type="InterPro" id="IPR006764">
    <property type="entry name" value="SAM_dep_MeTrfase_SAV2177_type"/>
</dbReference>
<dbReference type="Proteomes" id="UP000233750">
    <property type="component" value="Unassembled WGS sequence"/>
</dbReference>
<dbReference type="SUPFAM" id="SSF53335">
    <property type="entry name" value="S-adenosyl-L-methionine-dependent methyltransferases"/>
    <property type="match status" value="1"/>
</dbReference>
<organism evidence="2 3">
    <name type="scientific">Amycolatopsis echigonensis</name>
    <dbReference type="NCBI Taxonomy" id="2576905"/>
    <lineage>
        <taxon>Bacteria</taxon>
        <taxon>Bacillati</taxon>
        <taxon>Actinomycetota</taxon>
        <taxon>Actinomycetes</taxon>
        <taxon>Pseudonocardiales</taxon>
        <taxon>Pseudonocardiaceae</taxon>
        <taxon>Amycolatopsis</taxon>
    </lineage>
</organism>
<keyword evidence="3" id="KW-1185">Reference proteome</keyword>
<proteinExistence type="predicted"/>
<evidence type="ECO:0000313" key="2">
    <source>
        <dbReference type="EMBL" id="PKV92496.1"/>
    </source>
</evidence>